<dbReference type="InterPro" id="IPR004358">
    <property type="entry name" value="Sig_transdc_His_kin-like_C"/>
</dbReference>
<evidence type="ECO:0000313" key="9">
    <source>
        <dbReference type="Proteomes" id="UP000094291"/>
    </source>
</evidence>
<dbReference type="Gene3D" id="1.10.287.130">
    <property type="match status" value="1"/>
</dbReference>
<dbReference type="PRINTS" id="PR00344">
    <property type="entry name" value="BCTRLSENSOR"/>
</dbReference>
<dbReference type="InterPro" id="IPR005467">
    <property type="entry name" value="His_kinase_dom"/>
</dbReference>
<dbReference type="Proteomes" id="UP000094291">
    <property type="component" value="Unassembled WGS sequence"/>
</dbReference>
<dbReference type="Pfam" id="PF00989">
    <property type="entry name" value="PAS"/>
    <property type="match status" value="1"/>
</dbReference>
<dbReference type="SMART" id="SM00388">
    <property type="entry name" value="HisKA"/>
    <property type="match status" value="1"/>
</dbReference>
<dbReference type="EMBL" id="MDTQ01000001">
    <property type="protein sequence ID" value="ODC04433.1"/>
    <property type="molecule type" value="Genomic_DNA"/>
</dbReference>
<dbReference type="Pfam" id="PF00512">
    <property type="entry name" value="HisKA"/>
    <property type="match status" value="1"/>
</dbReference>
<dbReference type="InterPro" id="IPR036890">
    <property type="entry name" value="HATPase_C_sf"/>
</dbReference>
<sequence>MLMPPMPIDESSRQAALDQLGILDTAPDQLLDQLTAMACELLKVDIALVSLIDRDRQWFKSRFGLSVTETGRDISFCGHAVAHNAPLEVIDTHQDERFFDNPLVTGPPFIRAYFGVPLRPLNQQPVGTFCLLHSQPHQLDESQRDLLNVLATQAEVLLKHHYDLQQLRFTQEQHQYTIARYQGLLSQTSAGVMRLDHQGYIRGCNPAAGQFFNVAEPQLQGQAFLSLLEVDAPDHPLRRALHLQDMAAMKAGCQCYTSPTQGERRPLFISLSRIDIPGYEQPEFIVVLQDVSETEAAYKQLHQEQQLLTVLHQGLTDYQRLMSENQLWAFLRDALRTLTDSDYALIGEVLTPLGRPVLKVHAITDLSWSPESRSLMHKLEAGDMLLENVSTMLGRVFAGGETVISSDMQQDDRHCHLPDGHPQLSNYMGVPILDKGKVIGMYAIANSRKPLNMALVTWLEPFNATCALLINLYRQMSEREQFMQALKTARDEQARTSQAKSDFLSMMSHELRTPLNAIIGFSELLLEDPQTLTPSQQTQIDHIRESGQQLLTEINDVLDLSRVEAGRMRFDCRYFELAPLLHSVSAGMSSIAKSYQVQLCPPVCPERLGVYADPRRLRQIMVNLLSNAIKYNCPGGDVKVAVHPLSFSRIRIVVSDNGPGLEPEEQDNLFQPFNRLNQDAGQIEGSGVGLALSRKMAVGMEGDIGVDSLPGQGCDFWVELSTQAPQGGGATLKETSTKEASTLLMEQSRLNEQTLLSSAGGRLAWAGIERGPDAVGREETSSDDGRSEGASSAEVMAHGLLNKTTRVMGYLSTNPAHRRLIEDLACEFPELQWEFLTVETLTARRVAPLDVLLVSVADQSLLPSDLDYSSLEACVLLDSDCLEETLKEDFFYKSAMADQNSVSGQDSVADDGSAAHKGRFETLPWPLTQDMLNTWLWRLDARSSH</sequence>
<dbReference type="SUPFAM" id="SSF47384">
    <property type="entry name" value="Homodimeric domain of signal transducing histidine kinase"/>
    <property type="match status" value="1"/>
</dbReference>
<dbReference type="SMART" id="SM00387">
    <property type="entry name" value="HATPase_c"/>
    <property type="match status" value="1"/>
</dbReference>
<dbReference type="InterPro" id="IPR013767">
    <property type="entry name" value="PAS_fold"/>
</dbReference>
<dbReference type="PANTHER" id="PTHR43047">
    <property type="entry name" value="TWO-COMPONENT HISTIDINE PROTEIN KINASE"/>
    <property type="match status" value="1"/>
</dbReference>
<reference evidence="8 9" key="1">
    <citation type="submission" date="2016-08" db="EMBL/GenBank/DDBJ databases">
        <authorList>
            <person name="Seilhamer J.J."/>
        </authorList>
    </citation>
    <scope>NUCLEOTIDE SEQUENCE [LARGE SCALE GENOMIC DNA]</scope>
    <source>
        <strain evidence="8 9">PH27A</strain>
    </source>
</reference>
<dbReference type="InterPro" id="IPR029016">
    <property type="entry name" value="GAF-like_dom_sf"/>
</dbReference>
<keyword evidence="4" id="KW-0808">Transferase</keyword>
<dbReference type="Gene3D" id="3.30.450.40">
    <property type="match status" value="2"/>
</dbReference>
<evidence type="ECO:0000256" key="1">
    <source>
        <dbReference type="ARBA" id="ARBA00000085"/>
    </source>
</evidence>
<evidence type="ECO:0000256" key="6">
    <source>
        <dbReference type="SAM" id="MobiDB-lite"/>
    </source>
</evidence>
<name>A0A1E2VBV0_9GAMM</name>
<comment type="catalytic activity">
    <reaction evidence="1">
        <text>ATP + protein L-histidine = ADP + protein N-phospho-L-histidine.</text>
        <dbReference type="EC" id="2.7.13.3"/>
    </reaction>
</comment>
<dbReference type="SUPFAM" id="SSF55785">
    <property type="entry name" value="PYP-like sensor domain (PAS domain)"/>
    <property type="match status" value="1"/>
</dbReference>
<feature type="domain" description="Histidine kinase" evidence="7">
    <location>
        <begin position="506"/>
        <end position="724"/>
    </location>
</feature>
<dbReference type="SUPFAM" id="SSF55874">
    <property type="entry name" value="ATPase domain of HSP90 chaperone/DNA topoisomerase II/histidine kinase"/>
    <property type="match status" value="1"/>
</dbReference>
<dbReference type="CDD" id="cd00130">
    <property type="entry name" value="PAS"/>
    <property type="match status" value="1"/>
</dbReference>
<protein>
    <recommendedName>
        <fullName evidence="2">histidine kinase</fullName>
        <ecNumber evidence="2">2.7.13.3</ecNumber>
    </recommendedName>
</protein>
<dbReference type="OrthoDB" id="8573350at2"/>
<dbReference type="InterPro" id="IPR003661">
    <property type="entry name" value="HisK_dim/P_dom"/>
</dbReference>
<evidence type="ECO:0000256" key="3">
    <source>
        <dbReference type="ARBA" id="ARBA00022553"/>
    </source>
</evidence>
<dbReference type="Pfam" id="PF02518">
    <property type="entry name" value="HATPase_c"/>
    <property type="match status" value="1"/>
</dbReference>
<evidence type="ECO:0000313" key="8">
    <source>
        <dbReference type="EMBL" id="ODC04433.1"/>
    </source>
</evidence>
<comment type="caution">
    <text evidence="8">The sequence shown here is derived from an EMBL/GenBank/DDBJ whole genome shotgun (WGS) entry which is preliminary data.</text>
</comment>
<dbReference type="EC" id="2.7.13.3" evidence="2"/>
<proteinExistence type="predicted"/>
<dbReference type="PROSITE" id="PS50109">
    <property type="entry name" value="HIS_KIN"/>
    <property type="match status" value="1"/>
</dbReference>
<dbReference type="Pfam" id="PF01590">
    <property type="entry name" value="GAF"/>
    <property type="match status" value="1"/>
</dbReference>
<dbReference type="CDD" id="cd00082">
    <property type="entry name" value="HisKA"/>
    <property type="match status" value="1"/>
</dbReference>
<dbReference type="InterPro" id="IPR035965">
    <property type="entry name" value="PAS-like_dom_sf"/>
</dbReference>
<dbReference type="InterPro" id="IPR036097">
    <property type="entry name" value="HisK_dim/P_sf"/>
</dbReference>
<dbReference type="Pfam" id="PF13185">
    <property type="entry name" value="GAF_2"/>
    <property type="match status" value="1"/>
</dbReference>
<dbReference type="GO" id="GO:0006355">
    <property type="term" value="P:regulation of DNA-templated transcription"/>
    <property type="evidence" value="ECO:0007669"/>
    <property type="project" value="InterPro"/>
</dbReference>
<dbReference type="SMART" id="SM00091">
    <property type="entry name" value="PAS"/>
    <property type="match status" value="1"/>
</dbReference>
<dbReference type="Gene3D" id="3.30.450.20">
    <property type="entry name" value="PAS domain"/>
    <property type="match status" value="1"/>
</dbReference>
<dbReference type="GO" id="GO:0000155">
    <property type="term" value="F:phosphorelay sensor kinase activity"/>
    <property type="evidence" value="ECO:0007669"/>
    <property type="project" value="InterPro"/>
</dbReference>
<dbReference type="InterPro" id="IPR000014">
    <property type="entry name" value="PAS"/>
</dbReference>
<dbReference type="SUPFAM" id="SSF55781">
    <property type="entry name" value="GAF domain-like"/>
    <property type="match status" value="2"/>
</dbReference>
<dbReference type="GO" id="GO:0005886">
    <property type="term" value="C:plasma membrane"/>
    <property type="evidence" value="ECO:0007669"/>
    <property type="project" value="TreeGrafter"/>
</dbReference>
<dbReference type="GO" id="GO:0009927">
    <property type="term" value="F:histidine phosphotransfer kinase activity"/>
    <property type="evidence" value="ECO:0007669"/>
    <property type="project" value="TreeGrafter"/>
</dbReference>
<dbReference type="AlphaFoldDB" id="A0A1E2VBV0"/>
<dbReference type="PANTHER" id="PTHR43047:SF72">
    <property type="entry name" value="OSMOSENSING HISTIDINE PROTEIN KINASE SLN1"/>
    <property type="match status" value="1"/>
</dbReference>
<evidence type="ECO:0000256" key="5">
    <source>
        <dbReference type="ARBA" id="ARBA00022777"/>
    </source>
</evidence>
<dbReference type="SMART" id="SM00065">
    <property type="entry name" value="GAF"/>
    <property type="match status" value="2"/>
</dbReference>
<evidence type="ECO:0000256" key="4">
    <source>
        <dbReference type="ARBA" id="ARBA00022679"/>
    </source>
</evidence>
<dbReference type="InterPro" id="IPR003018">
    <property type="entry name" value="GAF"/>
</dbReference>
<feature type="compositionally biased region" description="Basic and acidic residues" evidence="6">
    <location>
        <begin position="770"/>
        <end position="787"/>
    </location>
</feature>
<dbReference type="Gene3D" id="3.30.565.10">
    <property type="entry name" value="Histidine kinase-like ATPase, C-terminal domain"/>
    <property type="match status" value="1"/>
</dbReference>
<evidence type="ECO:0000259" key="7">
    <source>
        <dbReference type="PROSITE" id="PS50109"/>
    </source>
</evidence>
<dbReference type="InterPro" id="IPR003594">
    <property type="entry name" value="HATPase_dom"/>
</dbReference>
<keyword evidence="5" id="KW-0418">Kinase</keyword>
<dbReference type="RefSeq" id="WP_068999414.1">
    <property type="nucleotide sequence ID" value="NZ_MDTQ01000001.1"/>
</dbReference>
<evidence type="ECO:0000256" key="2">
    <source>
        <dbReference type="ARBA" id="ARBA00012438"/>
    </source>
</evidence>
<organism evidence="8 9">
    <name type="scientific">Terasakiispira papahanaumokuakeensis</name>
    <dbReference type="NCBI Taxonomy" id="197479"/>
    <lineage>
        <taxon>Bacteria</taxon>
        <taxon>Pseudomonadati</taxon>
        <taxon>Pseudomonadota</taxon>
        <taxon>Gammaproteobacteria</taxon>
        <taxon>Oceanospirillales</taxon>
        <taxon>Terasakiispira</taxon>
    </lineage>
</organism>
<dbReference type="STRING" id="197479.BFW38_13725"/>
<feature type="region of interest" description="Disordered" evidence="6">
    <location>
        <begin position="769"/>
        <end position="792"/>
    </location>
</feature>
<keyword evidence="9" id="KW-1185">Reference proteome</keyword>
<keyword evidence="3" id="KW-0597">Phosphoprotein</keyword>
<gene>
    <name evidence="8" type="ORF">BFW38_13725</name>
</gene>
<accession>A0A1E2VBV0</accession>